<name>A0ABW6M5R4_9ACTN</name>
<keyword evidence="4" id="KW-1185">Reference proteome</keyword>
<sequence length="417" mass="45103">MTTAQTPATGCPYLIDATGADIHGEAAALRALGPASRVLLPDNIPAWSVTDPDLIRRLLVHPDISKDARQHWPAYINGEIPETWVLRPWVDVINALSAYGPEHTRLKRPLAAAFSPRRVRALTPQIDAITHSLLDDLQTAGPGDVVDLRARFAWRLPLLVANIVLGVPEHLHDPFRDAIGLLFATNLPPEEAKAAPGRVYNLIGQLIEYKRRTPGDDVTSRLIASYAEGTLTEQELADSLLLLIGAGHETTVNLLDQGVVNLATHRSQLGLATTGEISWAQVTEEVLRHQAPIATIPARFAVREVVDKPTGITFAQGDVLVINFAAAGRDSGSHPRNADGFDITRTTTGDHLAFGHGKHLCVGAELARAEGRIAFAALFARFPSLRLAVEPEELTHLQSFISNGHDRLPVVLGPAAR</sequence>
<evidence type="ECO:0000313" key="4">
    <source>
        <dbReference type="Proteomes" id="UP001601303"/>
    </source>
</evidence>
<dbReference type="PANTHER" id="PTHR46696:SF1">
    <property type="entry name" value="CYTOCHROME P450 YJIB-RELATED"/>
    <property type="match status" value="1"/>
</dbReference>
<evidence type="ECO:0000313" key="3">
    <source>
        <dbReference type="EMBL" id="MFE9601471.1"/>
    </source>
</evidence>
<keyword evidence="2" id="KW-0408">Iron</keyword>
<reference evidence="3 4" key="1">
    <citation type="submission" date="2024-10" db="EMBL/GenBank/DDBJ databases">
        <title>The Natural Products Discovery Center: Release of the First 8490 Sequenced Strains for Exploring Actinobacteria Biosynthetic Diversity.</title>
        <authorList>
            <person name="Kalkreuter E."/>
            <person name="Kautsar S.A."/>
            <person name="Yang D."/>
            <person name="Bader C.D."/>
            <person name="Teijaro C.N."/>
            <person name="Fluegel L."/>
            <person name="Davis C.M."/>
            <person name="Simpson J.R."/>
            <person name="Lauterbach L."/>
            <person name="Steele A.D."/>
            <person name="Gui C."/>
            <person name="Meng S."/>
            <person name="Li G."/>
            <person name="Viehrig K."/>
            <person name="Ye F."/>
            <person name="Su P."/>
            <person name="Kiefer A.F."/>
            <person name="Nichols A."/>
            <person name="Cepeda A.J."/>
            <person name="Yan W."/>
            <person name="Fan B."/>
            <person name="Jiang Y."/>
            <person name="Adhikari A."/>
            <person name="Zheng C.-J."/>
            <person name="Schuster L."/>
            <person name="Cowan T.M."/>
            <person name="Smanski M.J."/>
            <person name="Chevrette M.G."/>
            <person name="De Carvalho L.P.S."/>
            <person name="Shen B."/>
        </authorList>
    </citation>
    <scope>NUCLEOTIDE SEQUENCE [LARGE SCALE GENOMIC DNA]</scope>
    <source>
        <strain evidence="3 4">NPDC006488</strain>
    </source>
</reference>
<keyword evidence="2" id="KW-0503">Monooxygenase</keyword>
<dbReference type="InterPro" id="IPR002397">
    <property type="entry name" value="Cyt_P450_B"/>
</dbReference>
<dbReference type="PRINTS" id="PR00359">
    <property type="entry name" value="BP450"/>
</dbReference>
<dbReference type="PANTHER" id="PTHR46696">
    <property type="entry name" value="P450, PUTATIVE (EUROFUNG)-RELATED"/>
    <property type="match status" value="1"/>
</dbReference>
<dbReference type="EMBL" id="JBIAHM010000008">
    <property type="protein sequence ID" value="MFE9601471.1"/>
    <property type="molecule type" value="Genomic_DNA"/>
</dbReference>
<keyword evidence="2" id="KW-0349">Heme</keyword>
<keyword evidence="2" id="KW-0560">Oxidoreductase</keyword>
<organism evidence="3 4">
    <name type="scientific">Streptomyces hokutonensis</name>
    <dbReference type="NCBI Taxonomy" id="1306990"/>
    <lineage>
        <taxon>Bacteria</taxon>
        <taxon>Bacillati</taxon>
        <taxon>Actinomycetota</taxon>
        <taxon>Actinomycetes</taxon>
        <taxon>Kitasatosporales</taxon>
        <taxon>Streptomycetaceae</taxon>
        <taxon>Streptomyces</taxon>
    </lineage>
</organism>
<dbReference type="InterPro" id="IPR036396">
    <property type="entry name" value="Cyt_P450_sf"/>
</dbReference>
<evidence type="ECO:0000256" key="1">
    <source>
        <dbReference type="ARBA" id="ARBA00010617"/>
    </source>
</evidence>
<comment type="similarity">
    <text evidence="1 2">Belongs to the cytochrome P450 family.</text>
</comment>
<dbReference type="RefSeq" id="WP_388108715.1">
    <property type="nucleotide sequence ID" value="NZ_JBIAHM010000008.1"/>
</dbReference>
<dbReference type="PROSITE" id="PS00086">
    <property type="entry name" value="CYTOCHROME_P450"/>
    <property type="match status" value="1"/>
</dbReference>
<dbReference type="InterPro" id="IPR001128">
    <property type="entry name" value="Cyt_P450"/>
</dbReference>
<dbReference type="CDD" id="cd11029">
    <property type="entry name" value="CYP107-like"/>
    <property type="match status" value="1"/>
</dbReference>
<dbReference type="Gene3D" id="1.10.630.10">
    <property type="entry name" value="Cytochrome P450"/>
    <property type="match status" value="1"/>
</dbReference>
<accession>A0ABW6M5R4</accession>
<keyword evidence="2" id="KW-0479">Metal-binding</keyword>
<dbReference type="InterPro" id="IPR017972">
    <property type="entry name" value="Cyt_P450_CS"/>
</dbReference>
<dbReference type="Pfam" id="PF00067">
    <property type="entry name" value="p450"/>
    <property type="match status" value="1"/>
</dbReference>
<gene>
    <name evidence="3" type="ORF">ACFYNQ_23260</name>
</gene>
<evidence type="ECO:0000256" key="2">
    <source>
        <dbReference type="RuleBase" id="RU000461"/>
    </source>
</evidence>
<protein>
    <submittedName>
        <fullName evidence="3">Cytochrome P450</fullName>
    </submittedName>
</protein>
<dbReference type="SUPFAM" id="SSF48264">
    <property type="entry name" value="Cytochrome P450"/>
    <property type="match status" value="1"/>
</dbReference>
<dbReference type="Proteomes" id="UP001601303">
    <property type="component" value="Unassembled WGS sequence"/>
</dbReference>
<proteinExistence type="inferred from homology"/>
<comment type="caution">
    <text evidence="3">The sequence shown here is derived from an EMBL/GenBank/DDBJ whole genome shotgun (WGS) entry which is preliminary data.</text>
</comment>